<dbReference type="AlphaFoldDB" id="A0A835T894"/>
<protein>
    <submittedName>
        <fullName evidence="1">Uncharacterized protein</fullName>
    </submittedName>
</protein>
<gene>
    <name evidence="1" type="ORF">HXX76_007975</name>
</gene>
<comment type="caution">
    <text evidence="1">The sequence shown here is derived from an EMBL/GenBank/DDBJ whole genome shotgun (WGS) entry which is preliminary data.</text>
</comment>
<organism evidence="1 2">
    <name type="scientific">Chlamydomonas incerta</name>
    <dbReference type="NCBI Taxonomy" id="51695"/>
    <lineage>
        <taxon>Eukaryota</taxon>
        <taxon>Viridiplantae</taxon>
        <taxon>Chlorophyta</taxon>
        <taxon>core chlorophytes</taxon>
        <taxon>Chlorophyceae</taxon>
        <taxon>CS clade</taxon>
        <taxon>Chlamydomonadales</taxon>
        <taxon>Chlamydomonadaceae</taxon>
        <taxon>Chlamydomonas</taxon>
    </lineage>
</organism>
<evidence type="ECO:0000313" key="1">
    <source>
        <dbReference type="EMBL" id="KAG2434250.1"/>
    </source>
</evidence>
<dbReference type="EMBL" id="JAEHOC010000017">
    <property type="protein sequence ID" value="KAG2434250.1"/>
    <property type="molecule type" value="Genomic_DNA"/>
</dbReference>
<evidence type="ECO:0000313" key="2">
    <source>
        <dbReference type="Proteomes" id="UP000650467"/>
    </source>
</evidence>
<reference evidence="1" key="1">
    <citation type="journal article" date="2020" name="bioRxiv">
        <title>Comparative genomics of Chlamydomonas.</title>
        <authorList>
            <person name="Craig R.J."/>
            <person name="Hasan A.R."/>
            <person name="Ness R.W."/>
            <person name="Keightley P.D."/>
        </authorList>
    </citation>
    <scope>NUCLEOTIDE SEQUENCE</scope>
    <source>
        <strain evidence="1">SAG 7.73</strain>
    </source>
</reference>
<dbReference type="Proteomes" id="UP000650467">
    <property type="component" value="Unassembled WGS sequence"/>
</dbReference>
<sequence>MSNQICAVKTEVSSVKTQMQAMQKDIRSTATSSGALLEFASSGVIDKQFGASLGAPCALRSAEDVAAVVSPVGRPIVPSTTQLVAALAGEDLGFWHLASCGVRHVQDLASGKGPTAAVVAVANELQAMRAYEQLAVAAAAATSALETSAAAGGGGGPGGAAAVAAAVAAARVPEAACMAVVRQLHRSGVGSGMFAADLERYLLSSPEQRAELLAGHMFVPCLSAVATGTALPELQVDRCGRVALEEQVSGAIAVLHIGELKLASAGVRVARKQVVRSATALAWAYHALRSGADSAAALPLVLDVRAHVFTSKDGRSHSRQASRQLPAYHRVERLPGHGCPLTIDLSYYTLTPSAAKRWDL</sequence>
<keyword evidence="2" id="KW-1185">Reference proteome</keyword>
<name>A0A835T894_CHLIN</name>
<accession>A0A835T894</accession>
<dbReference type="OrthoDB" id="555453at2759"/>
<proteinExistence type="predicted"/>